<gene>
    <name evidence="1" type="ORF">UA74_15050</name>
</gene>
<accession>A0AAC9PSJ0</accession>
<name>A0AAC9PSJ0_9PSEU</name>
<evidence type="ECO:0000313" key="1">
    <source>
        <dbReference type="EMBL" id="APU15065.1"/>
    </source>
</evidence>
<dbReference type="PANTHER" id="PTHR14136">
    <property type="entry name" value="BTB_POZ DOMAIN-CONTAINING PROTEIN KCTD9"/>
    <property type="match status" value="1"/>
</dbReference>
<dbReference type="InterPro" id="IPR051082">
    <property type="entry name" value="Pentapeptide-BTB/POZ_domain"/>
</dbReference>
<dbReference type="AlphaFoldDB" id="A0AAC9PSJ0"/>
<organism evidence="1 2">
    <name type="scientific">Actinoalloteichus fjordicus</name>
    <dbReference type="NCBI Taxonomy" id="1612552"/>
    <lineage>
        <taxon>Bacteria</taxon>
        <taxon>Bacillati</taxon>
        <taxon>Actinomycetota</taxon>
        <taxon>Actinomycetes</taxon>
        <taxon>Pseudonocardiales</taxon>
        <taxon>Pseudonocardiaceae</taxon>
        <taxon>Actinoalloteichus</taxon>
    </lineage>
</organism>
<dbReference type="SUPFAM" id="SSF141571">
    <property type="entry name" value="Pentapeptide repeat-like"/>
    <property type="match status" value="1"/>
</dbReference>
<evidence type="ECO:0000313" key="2">
    <source>
        <dbReference type="Proteomes" id="UP000185511"/>
    </source>
</evidence>
<dbReference type="KEGG" id="acad:UA74_15050"/>
<dbReference type="PANTHER" id="PTHR14136:SF17">
    <property type="entry name" value="BTB_POZ DOMAIN-CONTAINING PROTEIN KCTD9"/>
    <property type="match status" value="1"/>
</dbReference>
<reference evidence="2" key="1">
    <citation type="submission" date="2016-06" db="EMBL/GenBank/DDBJ databases">
        <title>Complete genome sequence of Actinoalloteichus fjordicus DSM 46855 (=ADI127-17), type strain of the new species Actinoalloteichus fjordicus.</title>
        <authorList>
            <person name="Ruckert C."/>
            <person name="Nouioui I."/>
            <person name="Willmese J."/>
            <person name="van Wezel G."/>
            <person name="Klenk H.-P."/>
            <person name="Kalinowski J."/>
            <person name="Zotchev S.B."/>
        </authorList>
    </citation>
    <scope>NUCLEOTIDE SEQUENCE [LARGE SCALE GENOMIC DNA]</scope>
    <source>
        <strain evidence="2">ADI127-7</strain>
    </source>
</reference>
<dbReference type="InterPro" id="IPR001646">
    <property type="entry name" value="5peptide_repeat"/>
</dbReference>
<protein>
    <submittedName>
        <fullName evidence="1">Pentapeptide repeat protein</fullName>
    </submittedName>
</protein>
<dbReference type="Pfam" id="PF00805">
    <property type="entry name" value="Pentapeptide"/>
    <property type="match status" value="1"/>
</dbReference>
<sequence length="276" mass="29740">MPENLPAVSFDGRRNLLADCANCFALCCVALPFTASKDFAITKAAGTACPNLRKDFGCGIHADLRQRGFAGCTSFDCLGAGQRVSQTTFGGRDWRAAPDTAGQMFAVLPVMRRLHELLWYLSEALTLPSAVPLRPAVRDLRDRIEGLTRGTPKELLAVDLAAQHDEVDTVLRRTSELVRAGVPGRRKSRRKADLIGARLRGADLRGADLRGTYLIAADLTDADLSSADLIGADLRDARLHGANLADSLFLTQPQVNSADGDAATRLPAILARPAHW</sequence>
<dbReference type="Proteomes" id="UP000185511">
    <property type="component" value="Chromosome"/>
</dbReference>
<proteinExistence type="predicted"/>
<dbReference type="EMBL" id="CP016076">
    <property type="protein sequence ID" value="APU15065.1"/>
    <property type="molecule type" value="Genomic_DNA"/>
</dbReference>
<keyword evidence="2" id="KW-1185">Reference proteome</keyword>
<dbReference type="Gene3D" id="2.160.20.80">
    <property type="entry name" value="E3 ubiquitin-protein ligase SopA"/>
    <property type="match status" value="1"/>
</dbReference>